<dbReference type="AlphaFoldDB" id="A0A9X2PCJ8"/>
<dbReference type="GO" id="GO:0015528">
    <property type="term" value="F:lactose:proton symporter activity"/>
    <property type="evidence" value="ECO:0007669"/>
    <property type="project" value="TreeGrafter"/>
</dbReference>
<dbReference type="Proteomes" id="UP001151088">
    <property type="component" value="Unassembled WGS sequence"/>
</dbReference>
<dbReference type="PIRSF" id="PIRSF004925">
    <property type="entry name" value="HcaT"/>
    <property type="match status" value="1"/>
</dbReference>
<organism evidence="10 11">
    <name type="scientific">Ancylobacter mangrovi</name>
    <dbReference type="NCBI Taxonomy" id="2972472"/>
    <lineage>
        <taxon>Bacteria</taxon>
        <taxon>Pseudomonadati</taxon>
        <taxon>Pseudomonadota</taxon>
        <taxon>Alphaproteobacteria</taxon>
        <taxon>Hyphomicrobiales</taxon>
        <taxon>Xanthobacteraceae</taxon>
        <taxon>Ancylobacter</taxon>
    </lineage>
</organism>
<evidence type="ECO:0000256" key="1">
    <source>
        <dbReference type="ARBA" id="ARBA00004429"/>
    </source>
</evidence>
<dbReference type="NCBIfam" id="NF037955">
    <property type="entry name" value="mfs"/>
    <property type="match status" value="1"/>
</dbReference>
<feature type="transmembrane region" description="Helical" evidence="8">
    <location>
        <begin position="238"/>
        <end position="258"/>
    </location>
</feature>
<keyword evidence="5 8" id="KW-0812">Transmembrane</keyword>
<gene>
    <name evidence="10" type="ORF">NVS89_13690</name>
</gene>
<evidence type="ECO:0000256" key="3">
    <source>
        <dbReference type="ARBA" id="ARBA00022475"/>
    </source>
</evidence>
<proteinExistence type="predicted"/>
<dbReference type="InterPro" id="IPR026032">
    <property type="entry name" value="HcaT-like"/>
</dbReference>
<keyword evidence="11" id="KW-1185">Reference proteome</keyword>
<feature type="transmembrane region" description="Helical" evidence="8">
    <location>
        <begin position="207"/>
        <end position="226"/>
    </location>
</feature>
<dbReference type="GO" id="GO:0030395">
    <property type="term" value="F:lactose binding"/>
    <property type="evidence" value="ECO:0007669"/>
    <property type="project" value="TreeGrafter"/>
</dbReference>
<dbReference type="Pfam" id="PF12832">
    <property type="entry name" value="MFS_1_like"/>
    <property type="match status" value="1"/>
</dbReference>
<dbReference type="SUPFAM" id="SSF103473">
    <property type="entry name" value="MFS general substrate transporter"/>
    <property type="match status" value="1"/>
</dbReference>
<protein>
    <submittedName>
        <fullName evidence="10">MFS transporter</fullName>
    </submittedName>
</protein>
<dbReference type="EMBL" id="JANTHZ010000006">
    <property type="protein sequence ID" value="MCS0496151.1"/>
    <property type="molecule type" value="Genomic_DNA"/>
</dbReference>
<evidence type="ECO:0000256" key="7">
    <source>
        <dbReference type="ARBA" id="ARBA00023136"/>
    </source>
</evidence>
<accession>A0A9X2PCJ8</accession>
<feature type="domain" description="Major facilitator superfamily associated" evidence="9">
    <location>
        <begin position="10"/>
        <end position="355"/>
    </location>
</feature>
<name>A0A9X2PCJ8_9HYPH</name>
<keyword evidence="2" id="KW-0813">Transport</keyword>
<feature type="transmembrane region" description="Helical" evidence="8">
    <location>
        <begin position="299"/>
        <end position="320"/>
    </location>
</feature>
<dbReference type="PANTHER" id="PTHR23522:SF10">
    <property type="entry name" value="3-PHENYLPROPIONIC ACID TRANSPORTER-RELATED"/>
    <property type="match status" value="1"/>
</dbReference>
<feature type="transmembrane region" description="Helical" evidence="8">
    <location>
        <begin position="38"/>
        <end position="62"/>
    </location>
</feature>
<dbReference type="Gene3D" id="1.20.1250.20">
    <property type="entry name" value="MFS general substrate transporter like domains"/>
    <property type="match status" value="2"/>
</dbReference>
<evidence type="ECO:0000313" key="10">
    <source>
        <dbReference type="EMBL" id="MCS0496151.1"/>
    </source>
</evidence>
<comment type="caution">
    <text evidence="10">The sequence shown here is derived from an EMBL/GenBank/DDBJ whole genome shotgun (WGS) entry which is preliminary data.</text>
</comment>
<feature type="transmembrane region" description="Helical" evidence="8">
    <location>
        <begin position="74"/>
        <end position="91"/>
    </location>
</feature>
<dbReference type="GO" id="GO:0005886">
    <property type="term" value="C:plasma membrane"/>
    <property type="evidence" value="ECO:0007669"/>
    <property type="project" value="UniProtKB-SubCell"/>
</dbReference>
<keyword evidence="4" id="KW-0997">Cell inner membrane</keyword>
<evidence type="ECO:0000256" key="6">
    <source>
        <dbReference type="ARBA" id="ARBA00022989"/>
    </source>
</evidence>
<evidence type="ECO:0000259" key="9">
    <source>
        <dbReference type="Pfam" id="PF12832"/>
    </source>
</evidence>
<comment type="subcellular location">
    <subcellularLocation>
        <location evidence="1">Cell inner membrane</location>
        <topology evidence="1">Multi-pass membrane protein</topology>
    </subcellularLocation>
</comment>
<keyword evidence="7 8" id="KW-0472">Membrane</keyword>
<feature type="transmembrane region" description="Helical" evidence="8">
    <location>
        <begin position="270"/>
        <end position="287"/>
    </location>
</feature>
<sequence>MPAVAPRHSIAVVYAGLFFGIGVYLPFFPVWLTGRDFSASMIGFALAVPMAVRLATMPLGGLLADRTGRPRATLIGYALATACCFVGVVLAPDAALMLVALGLAASFWQPSLPVLDAYTVARRAEGLVDYGRVRLWGSLSFIAGNLASGLVLRVFPADALIWMIVAGSLVAAFAACALQPDARPLPEPARPRGAASARARLPRALRIGIAAAALVQGSHALLYAFGSIQWREAGLSDTAIGGLWAVGVLAEVVLFRSGTRITALIGAERLLLAGGLAGLARFGAMALDPPVVLLPFLQVLHAGTFGCTYLGTVELVARLAPAGRGAATQAMAAWAVAIVMTGATLASGPLWQALGPLAFAASALMAGGGAVLALLAYADRPQPQSAGSGG</sequence>
<dbReference type="InterPro" id="IPR024989">
    <property type="entry name" value="MFS_assoc_dom"/>
</dbReference>
<feature type="transmembrane region" description="Helical" evidence="8">
    <location>
        <begin position="159"/>
        <end position="178"/>
    </location>
</feature>
<dbReference type="PANTHER" id="PTHR23522">
    <property type="entry name" value="BLL5896 PROTEIN"/>
    <property type="match status" value="1"/>
</dbReference>
<keyword evidence="3" id="KW-1003">Cell membrane</keyword>
<feature type="transmembrane region" description="Helical" evidence="8">
    <location>
        <begin position="12"/>
        <end position="32"/>
    </location>
</feature>
<reference evidence="10" key="1">
    <citation type="submission" date="2022-08" db="EMBL/GenBank/DDBJ databases">
        <authorList>
            <person name="Li F."/>
        </authorList>
    </citation>
    <scope>NUCLEOTIDE SEQUENCE</scope>
    <source>
        <strain evidence="10">MQZ15Z-1</strain>
    </source>
</reference>
<keyword evidence="6 8" id="KW-1133">Transmembrane helix</keyword>
<dbReference type="RefSeq" id="WP_258733318.1">
    <property type="nucleotide sequence ID" value="NZ_JANTHZ010000006.1"/>
</dbReference>
<evidence type="ECO:0000256" key="5">
    <source>
        <dbReference type="ARBA" id="ARBA00022692"/>
    </source>
</evidence>
<evidence type="ECO:0000256" key="2">
    <source>
        <dbReference type="ARBA" id="ARBA00022448"/>
    </source>
</evidence>
<evidence type="ECO:0000313" key="11">
    <source>
        <dbReference type="Proteomes" id="UP001151088"/>
    </source>
</evidence>
<dbReference type="InterPro" id="IPR036259">
    <property type="entry name" value="MFS_trans_sf"/>
</dbReference>
<evidence type="ECO:0000256" key="4">
    <source>
        <dbReference type="ARBA" id="ARBA00022519"/>
    </source>
</evidence>
<feature type="transmembrane region" description="Helical" evidence="8">
    <location>
        <begin position="357"/>
        <end position="378"/>
    </location>
</feature>
<evidence type="ECO:0000256" key="8">
    <source>
        <dbReference type="SAM" id="Phobius"/>
    </source>
</evidence>
<feature type="transmembrane region" description="Helical" evidence="8">
    <location>
        <begin position="332"/>
        <end position="351"/>
    </location>
</feature>